<dbReference type="Proteomes" id="UP001056708">
    <property type="component" value="Chromosome"/>
</dbReference>
<sequence>MAGQRPRQGWVYMINPHRLYLRCRQGHSHLYELEAPGMVDCQTASCPETLNSSRVFRGTHPHIVWTSDEFQDESEYIQTFNAIPLTSQTTFAGLPTTYPINKTSRNGLENKSYALVHQICTVDGNCFKTPSGDWMERMGQLAKKDKIEIAKRLRYALELPEAPTDDWFKQNASPELVKKIYGYLAESEQQALLDDFLDQI</sequence>
<dbReference type="RefSeq" id="WP_252662975.1">
    <property type="nucleotide sequence ID" value="NZ_CP098611.1"/>
</dbReference>
<evidence type="ECO:0000256" key="2">
    <source>
        <dbReference type="ARBA" id="ARBA00022649"/>
    </source>
</evidence>
<protein>
    <submittedName>
        <fullName evidence="3">Type II toxin-antitoxin system PemK/MazF family toxin</fullName>
    </submittedName>
</protein>
<dbReference type="SUPFAM" id="SSF50118">
    <property type="entry name" value="Cell growth inhibitor/plasmid maintenance toxic component"/>
    <property type="match status" value="1"/>
</dbReference>
<keyword evidence="4" id="KW-1185">Reference proteome</keyword>
<organism evidence="3 4">
    <name type="scientific">Phormidium yuhuli AB48</name>
    <dbReference type="NCBI Taxonomy" id="2940671"/>
    <lineage>
        <taxon>Bacteria</taxon>
        <taxon>Bacillati</taxon>
        <taxon>Cyanobacteriota</taxon>
        <taxon>Cyanophyceae</taxon>
        <taxon>Oscillatoriophycideae</taxon>
        <taxon>Oscillatoriales</taxon>
        <taxon>Oscillatoriaceae</taxon>
        <taxon>Phormidium</taxon>
        <taxon>Phormidium yuhuli</taxon>
    </lineage>
</organism>
<proteinExistence type="inferred from homology"/>
<evidence type="ECO:0000313" key="3">
    <source>
        <dbReference type="EMBL" id="USR90951.1"/>
    </source>
</evidence>
<dbReference type="InterPro" id="IPR011067">
    <property type="entry name" value="Plasmid_toxin/cell-grow_inhib"/>
</dbReference>
<keyword evidence="2" id="KW-1277">Toxin-antitoxin system</keyword>
<name>A0ABY5AQB4_9CYAN</name>
<dbReference type="Gene3D" id="2.30.30.110">
    <property type="match status" value="1"/>
</dbReference>
<gene>
    <name evidence="3" type="ORF">NEA10_19345</name>
</gene>
<dbReference type="InterPro" id="IPR003477">
    <property type="entry name" value="PemK-like"/>
</dbReference>
<evidence type="ECO:0000313" key="4">
    <source>
        <dbReference type="Proteomes" id="UP001056708"/>
    </source>
</evidence>
<comment type="similarity">
    <text evidence="1">Belongs to the PemK/MazF family.</text>
</comment>
<reference evidence="3" key="1">
    <citation type="submission" date="2022-06" db="EMBL/GenBank/DDBJ databases">
        <title>Genome sequence of Phormidium yuhuli AB48 isolated from an industrial photobioreactor environment.</title>
        <authorList>
            <person name="Qiu Y."/>
            <person name="Noonan A.J.C."/>
            <person name="Dofher K."/>
            <person name="Koch M."/>
            <person name="Kieft B."/>
            <person name="Lin X."/>
            <person name="Ziels R.M."/>
            <person name="Hallam S.J."/>
        </authorList>
    </citation>
    <scope>NUCLEOTIDE SEQUENCE</scope>
    <source>
        <strain evidence="3">AB48</strain>
    </source>
</reference>
<accession>A0ABY5AQB4</accession>
<dbReference type="EMBL" id="CP098611">
    <property type="protein sequence ID" value="USR90951.1"/>
    <property type="molecule type" value="Genomic_DNA"/>
</dbReference>
<evidence type="ECO:0000256" key="1">
    <source>
        <dbReference type="ARBA" id="ARBA00007521"/>
    </source>
</evidence>
<dbReference type="Pfam" id="PF02452">
    <property type="entry name" value="PemK_toxin"/>
    <property type="match status" value="1"/>
</dbReference>